<evidence type="ECO:0000313" key="3">
    <source>
        <dbReference type="Proteomes" id="UP000323067"/>
    </source>
</evidence>
<organism evidence="2 3">
    <name type="scientific">Cordyceps militaris</name>
    <name type="common">Caterpillar fungus</name>
    <name type="synonym">Clavaria militaris</name>
    <dbReference type="NCBI Taxonomy" id="73501"/>
    <lineage>
        <taxon>Eukaryota</taxon>
        <taxon>Fungi</taxon>
        <taxon>Dikarya</taxon>
        <taxon>Ascomycota</taxon>
        <taxon>Pezizomycotina</taxon>
        <taxon>Sordariomycetes</taxon>
        <taxon>Hypocreomycetidae</taxon>
        <taxon>Hypocreales</taxon>
        <taxon>Cordycipitaceae</taxon>
        <taxon>Cordyceps</taxon>
    </lineage>
</organism>
<protein>
    <submittedName>
        <fullName evidence="2">Uncharacterized protein</fullName>
    </submittedName>
</protein>
<evidence type="ECO:0000313" key="2">
    <source>
        <dbReference type="EMBL" id="ATY63685.1"/>
    </source>
</evidence>
<feature type="region of interest" description="Disordered" evidence="1">
    <location>
        <begin position="1"/>
        <end position="28"/>
    </location>
</feature>
<sequence>MISSVRSTGHPFPNARALQPAPETPDSADAELTTEYAIGDRLLTVCLTIFIFRGEPDAYYNRHVLLYFSSPDDPTMFETVHAQRQDAHAPWNVYHLHAKTDWSEPSNYHAHVNAGAVLVRGDALMMPVAAVAATDVTGKHADGGWNCQNFVLEGLQTLVRLGLQTQDWYDAVEEELLDKIIEGAVG</sequence>
<gene>
    <name evidence="2" type="ORF">A9K55_009198</name>
</gene>
<dbReference type="VEuPathDB" id="FungiDB:A9K55_009198"/>
<dbReference type="OrthoDB" id="37659at2759"/>
<dbReference type="VEuPathDB" id="FungiDB:CCM_08947"/>
<reference evidence="2 3" key="1">
    <citation type="journal article" date="2017" name="BMC Genomics">
        <title>Chromosome level assembly and secondary metabolite potential of the parasitic fungus Cordyceps militaris.</title>
        <authorList>
            <person name="Kramer G.J."/>
            <person name="Nodwell J.R."/>
        </authorList>
    </citation>
    <scope>NUCLEOTIDE SEQUENCE [LARGE SCALE GENOMIC DNA]</scope>
    <source>
        <strain evidence="2 3">ATCC 34164</strain>
    </source>
</reference>
<dbReference type="Proteomes" id="UP000323067">
    <property type="component" value="Chromosome vii"/>
</dbReference>
<name>A0A2H4SKQ3_CORMI</name>
<dbReference type="OMA" id="WNCQNFL"/>
<dbReference type="EMBL" id="CP023324">
    <property type="protein sequence ID" value="ATY63685.1"/>
    <property type="molecule type" value="Genomic_DNA"/>
</dbReference>
<proteinExistence type="predicted"/>
<accession>A0A2H4SKQ3</accession>
<dbReference type="AlphaFoldDB" id="A0A2H4SKQ3"/>
<evidence type="ECO:0000256" key="1">
    <source>
        <dbReference type="SAM" id="MobiDB-lite"/>
    </source>
</evidence>